<evidence type="ECO:0000256" key="1">
    <source>
        <dbReference type="SAM" id="Phobius"/>
    </source>
</evidence>
<reference evidence="3" key="1">
    <citation type="journal article" date="2019" name="Int. J. Syst. Evol. Microbiol.">
        <title>The Global Catalogue of Microorganisms (GCM) 10K type strain sequencing project: providing services to taxonomists for standard genome sequencing and annotation.</title>
        <authorList>
            <consortium name="The Broad Institute Genomics Platform"/>
            <consortium name="The Broad Institute Genome Sequencing Center for Infectious Disease"/>
            <person name="Wu L."/>
            <person name="Ma J."/>
        </authorList>
    </citation>
    <scope>NUCLEOTIDE SEQUENCE [LARGE SCALE GENOMIC DNA]</scope>
    <source>
        <strain evidence="3">KACC 11588</strain>
    </source>
</reference>
<keyword evidence="1" id="KW-0812">Transmembrane</keyword>
<keyword evidence="1" id="KW-1133">Transmembrane helix</keyword>
<feature type="transmembrane region" description="Helical" evidence="1">
    <location>
        <begin position="20"/>
        <end position="37"/>
    </location>
</feature>
<gene>
    <name evidence="2" type="ORF">ACFPOC_15070</name>
</gene>
<feature type="transmembrane region" description="Helical" evidence="1">
    <location>
        <begin position="43"/>
        <end position="60"/>
    </location>
</feature>
<organism evidence="2 3">
    <name type="scientific">Rubellimicrobium aerolatum</name>
    <dbReference type="NCBI Taxonomy" id="490979"/>
    <lineage>
        <taxon>Bacteria</taxon>
        <taxon>Pseudomonadati</taxon>
        <taxon>Pseudomonadota</taxon>
        <taxon>Alphaproteobacteria</taxon>
        <taxon>Rhodobacterales</taxon>
        <taxon>Roseobacteraceae</taxon>
        <taxon>Rubellimicrobium</taxon>
    </lineage>
</organism>
<accession>A0ABW0SG07</accession>
<protein>
    <recommendedName>
        <fullName evidence="4">DUF2244 domain-containing protein</fullName>
    </recommendedName>
</protein>
<proteinExistence type="predicted"/>
<dbReference type="Proteomes" id="UP001596056">
    <property type="component" value="Unassembled WGS sequence"/>
</dbReference>
<sequence>MSGPLLRPEVRAALARGREALAGVAVMAVAAWLGAASFGVTRLVAVALGLAGLGLVWTGVQRWRFQRGEGGPGVVQVDERRLVYWGPLTGGVVDLDDLARLEIDSDRRPAHWVLTLRQGEALAVPVTARGAEGLLDLFAALPGLRTEAMLAALAREGGGRVTLWQAGNVVRLTRRGEGRRLN</sequence>
<dbReference type="EMBL" id="JBHSNA010000018">
    <property type="protein sequence ID" value="MFC5567732.1"/>
    <property type="molecule type" value="Genomic_DNA"/>
</dbReference>
<name>A0ABW0SG07_9RHOB</name>
<evidence type="ECO:0008006" key="4">
    <source>
        <dbReference type="Google" id="ProtNLM"/>
    </source>
</evidence>
<keyword evidence="3" id="KW-1185">Reference proteome</keyword>
<evidence type="ECO:0000313" key="2">
    <source>
        <dbReference type="EMBL" id="MFC5567732.1"/>
    </source>
</evidence>
<keyword evidence="1" id="KW-0472">Membrane</keyword>
<dbReference type="RefSeq" id="WP_209842578.1">
    <property type="nucleotide sequence ID" value="NZ_JAGGJP010000017.1"/>
</dbReference>
<evidence type="ECO:0000313" key="3">
    <source>
        <dbReference type="Proteomes" id="UP001596056"/>
    </source>
</evidence>
<comment type="caution">
    <text evidence="2">The sequence shown here is derived from an EMBL/GenBank/DDBJ whole genome shotgun (WGS) entry which is preliminary data.</text>
</comment>